<dbReference type="Pfam" id="PF01607">
    <property type="entry name" value="CBM_14"/>
    <property type="match status" value="3"/>
</dbReference>
<evidence type="ECO:0000256" key="2">
    <source>
        <dbReference type="ARBA" id="ARBA00022729"/>
    </source>
</evidence>
<evidence type="ECO:0000256" key="4">
    <source>
        <dbReference type="ARBA" id="ARBA00023157"/>
    </source>
</evidence>
<evidence type="ECO:0000256" key="5">
    <source>
        <dbReference type="ARBA" id="ARBA00023180"/>
    </source>
</evidence>
<dbReference type="OrthoDB" id="8173020at2759"/>
<dbReference type="Gene3D" id="2.170.140.10">
    <property type="entry name" value="Chitin binding domain"/>
    <property type="match status" value="3"/>
</dbReference>
<comment type="caution">
    <text evidence="7">The sequence shown here is derived from an EMBL/GenBank/DDBJ whole genome shotgun (WGS) entry which is preliminary data.</text>
</comment>
<feature type="domain" description="Chitin-binding type-2" evidence="6">
    <location>
        <begin position="148"/>
        <end position="216"/>
    </location>
</feature>
<reference evidence="7" key="3">
    <citation type="submission" date="2019-06" db="EMBL/GenBank/DDBJ databases">
        <authorList>
            <person name="Poynton C."/>
            <person name="Hasenbein S."/>
            <person name="Benoit J.B."/>
            <person name="Sepulveda M.S."/>
            <person name="Poelchau M.F."/>
            <person name="Murali S.C."/>
            <person name="Chen S."/>
            <person name="Glastad K.M."/>
            <person name="Werren J.H."/>
            <person name="Vineis J.H."/>
            <person name="Bowen J.L."/>
            <person name="Friedrich M."/>
            <person name="Jones J."/>
            <person name="Robertson H.M."/>
            <person name="Feyereisen R."/>
            <person name="Mechler-Hickson A."/>
            <person name="Mathers N."/>
            <person name="Lee C.E."/>
            <person name="Colbourne J.K."/>
            <person name="Biales A."/>
            <person name="Johnston J.S."/>
            <person name="Wellborn G.A."/>
            <person name="Rosendale A.J."/>
            <person name="Cridge A.G."/>
            <person name="Munoz-Torres M.C."/>
            <person name="Bain P.A."/>
            <person name="Manny A.R."/>
            <person name="Major K.M."/>
            <person name="Lambert F.N."/>
            <person name="Vulpe C.D."/>
            <person name="Tuck P."/>
            <person name="Blalock B.J."/>
            <person name="Lin Y.-Y."/>
            <person name="Smith M.E."/>
            <person name="Ochoa-Acuna H."/>
            <person name="Chen M.-J.M."/>
            <person name="Childers C.P."/>
            <person name="Qu J."/>
            <person name="Dugan S."/>
            <person name="Lee S.L."/>
            <person name="Chao H."/>
            <person name="Dinh H."/>
            <person name="Han Y."/>
            <person name="Doddapaneni H."/>
            <person name="Worley K.C."/>
            <person name="Muzny D.M."/>
            <person name="Gibbs R.A."/>
            <person name="Richards S."/>
        </authorList>
    </citation>
    <scope>NUCLEOTIDE SEQUENCE</scope>
    <source>
        <strain evidence="7">HAZT.00-mixed</strain>
        <tissue evidence="7">Whole organism</tissue>
    </source>
</reference>
<gene>
    <name evidence="7" type="ORF">HAZT_HAZT002590</name>
</gene>
<reference evidence="7" key="1">
    <citation type="submission" date="2014-08" db="EMBL/GenBank/DDBJ databases">
        <authorList>
            <person name="Murali S."/>
            <person name="Richards S."/>
            <person name="Bandaranaike D."/>
            <person name="Bellair M."/>
            <person name="Blankenburg K."/>
            <person name="Chao H."/>
            <person name="Dinh H."/>
            <person name="Doddapaneni H."/>
            <person name="Dugan-Rocha S."/>
            <person name="Elkadiri S."/>
            <person name="Gnanaolivu R."/>
            <person name="Hughes D."/>
            <person name="Lee S."/>
            <person name="Li M."/>
            <person name="Ming W."/>
            <person name="Munidasa M."/>
            <person name="Muniz J."/>
            <person name="Nguyen L."/>
            <person name="Osuji N."/>
            <person name="Pu L.-L."/>
            <person name="Puazo M."/>
            <person name="Skinner E."/>
            <person name="Qu C."/>
            <person name="Quiroz J."/>
            <person name="Raj R."/>
            <person name="Weissenberger G."/>
            <person name="Xin Y."/>
            <person name="Zou X."/>
            <person name="Han Y."/>
            <person name="Worley K."/>
            <person name="Muzny D."/>
            <person name="Gibbs R."/>
        </authorList>
    </citation>
    <scope>NUCLEOTIDE SEQUENCE</scope>
    <source>
        <strain evidence="7">HAZT.00-mixed</strain>
        <tissue evidence="7">Whole organism</tissue>
    </source>
</reference>
<evidence type="ECO:0000256" key="3">
    <source>
        <dbReference type="ARBA" id="ARBA00022737"/>
    </source>
</evidence>
<dbReference type="AlphaFoldDB" id="A0A6A0H7S9"/>
<dbReference type="EMBL" id="JQDR03005640">
    <property type="protein sequence ID" value="KAA0201314.1"/>
    <property type="molecule type" value="Genomic_DNA"/>
</dbReference>
<evidence type="ECO:0000313" key="7">
    <source>
        <dbReference type="EMBL" id="KAA0201314.1"/>
    </source>
</evidence>
<feature type="domain" description="Chitin-binding type-2" evidence="6">
    <location>
        <begin position="12"/>
        <end position="72"/>
    </location>
</feature>
<proteinExistence type="predicted"/>
<dbReference type="PANTHER" id="PTHR23301:SF100">
    <property type="entry name" value="GASP, ISOFORM A"/>
    <property type="match status" value="1"/>
</dbReference>
<name>A0A6A0H7S9_HYAAZ</name>
<keyword evidence="5" id="KW-0325">Glycoprotein</keyword>
<keyword evidence="4" id="KW-1015">Disulfide bond</keyword>
<feature type="domain" description="Chitin-binding type-2" evidence="6">
    <location>
        <begin position="82"/>
        <end position="138"/>
    </location>
</feature>
<evidence type="ECO:0000259" key="6">
    <source>
        <dbReference type="PROSITE" id="PS50940"/>
    </source>
</evidence>
<dbReference type="GO" id="GO:0005576">
    <property type="term" value="C:extracellular region"/>
    <property type="evidence" value="ECO:0007669"/>
    <property type="project" value="InterPro"/>
</dbReference>
<dbReference type="GO" id="GO:0008061">
    <property type="term" value="F:chitin binding"/>
    <property type="evidence" value="ECO:0007669"/>
    <property type="project" value="UniProtKB-KW"/>
</dbReference>
<dbReference type="PANTHER" id="PTHR23301">
    <property type="entry name" value="CHITIN BINDING PERITROPHIN-A"/>
    <property type="match status" value="1"/>
</dbReference>
<protein>
    <submittedName>
        <fullName evidence="7">Cuticle Protein CPAP3</fullName>
    </submittedName>
</protein>
<organism evidence="7">
    <name type="scientific">Hyalella azteca</name>
    <name type="common">Amphipod</name>
    <dbReference type="NCBI Taxonomy" id="294128"/>
    <lineage>
        <taxon>Eukaryota</taxon>
        <taxon>Metazoa</taxon>
        <taxon>Ecdysozoa</taxon>
        <taxon>Arthropoda</taxon>
        <taxon>Crustacea</taxon>
        <taxon>Multicrustacea</taxon>
        <taxon>Malacostraca</taxon>
        <taxon>Eumalacostraca</taxon>
        <taxon>Peracarida</taxon>
        <taxon>Amphipoda</taxon>
        <taxon>Senticaudata</taxon>
        <taxon>Talitrida</taxon>
        <taxon>Talitroidea</taxon>
        <taxon>Hyalellidae</taxon>
        <taxon>Hyalella</taxon>
    </lineage>
</organism>
<dbReference type="PROSITE" id="PS50940">
    <property type="entry name" value="CHIT_BIND_II"/>
    <property type="match status" value="3"/>
</dbReference>
<dbReference type="SMART" id="SM00494">
    <property type="entry name" value="ChtBD2"/>
    <property type="match status" value="3"/>
</dbReference>
<dbReference type="Proteomes" id="UP000711488">
    <property type="component" value="Unassembled WGS sequence"/>
</dbReference>
<dbReference type="InterPro" id="IPR036508">
    <property type="entry name" value="Chitin-bd_dom_sf"/>
</dbReference>
<keyword evidence="2" id="KW-0732">Signal</keyword>
<keyword evidence="3" id="KW-0677">Repeat</keyword>
<sequence length="231" mass="25284">MVNLISVSGAQQFACPHDYGFYAHDIACDKYWACDLGVATLKTCGNGLAFDDTDPENLKENCDYLHNVKCGKRTELQPPIVVGNCKALHGIFPDDSECEVFHSCWAGEGTRYQCGPGLAYDRRSRTCSWMDQVPECKQQRADALALTGIQCPEAGRLSAVGSFTRHAHPDDCRLYYACFDGVPREYGCPIGTVFAIGQAEGEGQCQDPKTVPGCEDYYGDIDISVLKTLGL</sequence>
<dbReference type="InterPro" id="IPR051940">
    <property type="entry name" value="Chitin_bind-dev_reg"/>
</dbReference>
<dbReference type="SUPFAM" id="SSF57625">
    <property type="entry name" value="Invertebrate chitin-binding proteins"/>
    <property type="match status" value="3"/>
</dbReference>
<reference evidence="7" key="2">
    <citation type="journal article" date="2018" name="Environ. Sci. Technol.">
        <title>The Toxicogenome of Hyalella azteca: A Model for Sediment Ecotoxicology and Evolutionary Toxicology.</title>
        <authorList>
            <person name="Poynton H.C."/>
            <person name="Hasenbein S."/>
            <person name="Benoit J.B."/>
            <person name="Sepulveda M.S."/>
            <person name="Poelchau M.F."/>
            <person name="Hughes D.S.T."/>
            <person name="Murali S.C."/>
            <person name="Chen S."/>
            <person name="Glastad K.M."/>
            <person name="Goodisman M.A.D."/>
            <person name="Werren J.H."/>
            <person name="Vineis J.H."/>
            <person name="Bowen J.L."/>
            <person name="Friedrich M."/>
            <person name="Jones J."/>
            <person name="Robertson H.M."/>
            <person name="Feyereisen R."/>
            <person name="Mechler-Hickson A."/>
            <person name="Mathers N."/>
            <person name="Lee C.E."/>
            <person name="Colbourne J.K."/>
            <person name="Biales A."/>
            <person name="Johnston J.S."/>
            <person name="Wellborn G.A."/>
            <person name="Rosendale A.J."/>
            <person name="Cridge A.G."/>
            <person name="Munoz-Torres M.C."/>
            <person name="Bain P.A."/>
            <person name="Manny A.R."/>
            <person name="Major K.M."/>
            <person name="Lambert F.N."/>
            <person name="Vulpe C.D."/>
            <person name="Tuck P."/>
            <person name="Blalock B.J."/>
            <person name="Lin Y.Y."/>
            <person name="Smith M.E."/>
            <person name="Ochoa-Acuna H."/>
            <person name="Chen M.M."/>
            <person name="Childers C.P."/>
            <person name="Qu J."/>
            <person name="Dugan S."/>
            <person name="Lee S.L."/>
            <person name="Chao H."/>
            <person name="Dinh H."/>
            <person name="Han Y."/>
            <person name="Doddapaneni H."/>
            <person name="Worley K.C."/>
            <person name="Muzny D.M."/>
            <person name="Gibbs R.A."/>
            <person name="Richards S."/>
        </authorList>
    </citation>
    <scope>NUCLEOTIDE SEQUENCE</scope>
    <source>
        <strain evidence="7">HAZT.00-mixed</strain>
        <tissue evidence="7">Whole organism</tissue>
    </source>
</reference>
<keyword evidence="1" id="KW-0147">Chitin-binding</keyword>
<dbReference type="InterPro" id="IPR002557">
    <property type="entry name" value="Chitin-bd_dom"/>
</dbReference>
<accession>A0A6A0H7S9</accession>
<evidence type="ECO:0000256" key="1">
    <source>
        <dbReference type="ARBA" id="ARBA00022669"/>
    </source>
</evidence>